<name>K1RHV8_MAGGI</name>
<reference evidence="1" key="1">
    <citation type="journal article" date="2012" name="Nature">
        <title>The oyster genome reveals stress adaptation and complexity of shell formation.</title>
        <authorList>
            <person name="Zhang G."/>
            <person name="Fang X."/>
            <person name="Guo X."/>
            <person name="Li L."/>
            <person name="Luo R."/>
            <person name="Xu F."/>
            <person name="Yang P."/>
            <person name="Zhang L."/>
            <person name="Wang X."/>
            <person name="Qi H."/>
            <person name="Xiong Z."/>
            <person name="Que H."/>
            <person name="Xie Y."/>
            <person name="Holland P.W."/>
            <person name="Paps J."/>
            <person name="Zhu Y."/>
            <person name="Wu F."/>
            <person name="Chen Y."/>
            <person name="Wang J."/>
            <person name="Peng C."/>
            <person name="Meng J."/>
            <person name="Yang L."/>
            <person name="Liu J."/>
            <person name="Wen B."/>
            <person name="Zhang N."/>
            <person name="Huang Z."/>
            <person name="Zhu Q."/>
            <person name="Feng Y."/>
            <person name="Mount A."/>
            <person name="Hedgecock D."/>
            <person name="Xu Z."/>
            <person name="Liu Y."/>
            <person name="Domazet-Loso T."/>
            <person name="Du Y."/>
            <person name="Sun X."/>
            <person name="Zhang S."/>
            <person name="Liu B."/>
            <person name="Cheng P."/>
            <person name="Jiang X."/>
            <person name="Li J."/>
            <person name="Fan D."/>
            <person name="Wang W."/>
            <person name="Fu W."/>
            <person name="Wang T."/>
            <person name="Wang B."/>
            <person name="Zhang J."/>
            <person name="Peng Z."/>
            <person name="Li Y."/>
            <person name="Li N."/>
            <person name="Wang J."/>
            <person name="Chen M."/>
            <person name="He Y."/>
            <person name="Tan F."/>
            <person name="Song X."/>
            <person name="Zheng Q."/>
            <person name="Huang R."/>
            <person name="Yang H."/>
            <person name="Du X."/>
            <person name="Chen L."/>
            <person name="Yang M."/>
            <person name="Gaffney P.M."/>
            <person name="Wang S."/>
            <person name="Luo L."/>
            <person name="She Z."/>
            <person name="Ming Y."/>
            <person name="Huang W."/>
            <person name="Zhang S."/>
            <person name="Huang B."/>
            <person name="Zhang Y."/>
            <person name="Qu T."/>
            <person name="Ni P."/>
            <person name="Miao G."/>
            <person name="Wang J."/>
            <person name="Wang Q."/>
            <person name="Steinberg C.E."/>
            <person name="Wang H."/>
            <person name="Li N."/>
            <person name="Qian L."/>
            <person name="Zhang G."/>
            <person name="Li Y."/>
            <person name="Yang H."/>
            <person name="Liu X."/>
            <person name="Wang J."/>
            <person name="Yin Y."/>
            <person name="Wang J."/>
        </authorList>
    </citation>
    <scope>NUCLEOTIDE SEQUENCE [LARGE SCALE GENOMIC DNA]</scope>
    <source>
        <strain evidence="1">05x7-T-G4-1.051#20</strain>
    </source>
</reference>
<protein>
    <submittedName>
        <fullName evidence="1">Uncharacterized protein</fullName>
    </submittedName>
</protein>
<sequence length="96" mass="10982">MKTADHLSSSLPAVLKQYVPEYEPTVPVWICKIERESKKSAGLSFPAEHFIPKVQQEQQISGKEGQLRPEQQPERGQPAPRIGVFRQWAEQEETIQ</sequence>
<proteinExistence type="predicted"/>
<evidence type="ECO:0000313" key="1">
    <source>
        <dbReference type="EMBL" id="EKC41090.1"/>
    </source>
</evidence>
<dbReference type="EMBL" id="JH817540">
    <property type="protein sequence ID" value="EKC41090.1"/>
    <property type="molecule type" value="Genomic_DNA"/>
</dbReference>
<gene>
    <name evidence="1" type="ORF">CGI_10026550</name>
</gene>
<organism evidence="1">
    <name type="scientific">Magallana gigas</name>
    <name type="common">Pacific oyster</name>
    <name type="synonym">Crassostrea gigas</name>
    <dbReference type="NCBI Taxonomy" id="29159"/>
    <lineage>
        <taxon>Eukaryota</taxon>
        <taxon>Metazoa</taxon>
        <taxon>Spiralia</taxon>
        <taxon>Lophotrochozoa</taxon>
        <taxon>Mollusca</taxon>
        <taxon>Bivalvia</taxon>
        <taxon>Autobranchia</taxon>
        <taxon>Pteriomorphia</taxon>
        <taxon>Ostreida</taxon>
        <taxon>Ostreoidea</taxon>
        <taxon>Ostreidae</taxon>
        <taxon>Magallana</taxon>
    </lineage>
</organism>
<dbReference type="AlphaFoldDB" id="K1RHV8"/>
<accession>K1RHV8</accession>
<dbReference type="InParanoid" id="K1RHV8"/>
<dbReference type="HOGENOM" id="CLU_2361742_0_0_1"/>